<accession>A0A3B0VJW1</accession>
<evidence type="ECO:0000313" key="2">
    <source>
        <dbReference type="EMBL" id="VAW31954.1"/>
    </source>
</evidence>
<dbReference type="SUPFAM" id="SSF54909">
    <property type="entry name" value="Dimeric alpha+beta barrel"/>
    <property type="match status" value="1"/>
</dbReference>
<dbReference type="AlphaFoldDB" id="A0A3B0VJW1"/>
<evidence type="ECO:0000259" key="1">
    <source>
        <dbReference type="PROSITE" id="PS51725"/>
    </source>
</evidence>
<gene>
    <name evidence="2" type="ORF">MNBD_CHLOROFLEXI01-5006</name>
</gene>
<proteinExistence type="predicted"/>
<organism evidence="2">
    <name type="scientific">hydrothermal vent metagenome</name>
    <dbReference type="NCBI Taxonomy" id="652676"/>
    <lineage>
        <taxon>unclassified sequences</taxon>
        <taxon>metagenomes</taxon>
        <taxon>ecological metagenomes</taxon>
    </lineage>
</organism>
<name>A0A3B0VJW1_9ZZZZ</name>
<sequence length="116" mass="13054">MSTQENGHGDEVFTLIELYYPKDGRLEDMMAITKASAKMVQGMPGLLQSQVLRPVGKKGPISNISTWKSRAEFQTFVQSDEMKALLKSNDFANAKAWCDDLKAMMFSNEMGWHEGM</sequence>
<dbReference type="InterPro" id="IPR011008">
    <property type="entry name" value="Dimeric_a/b-barrel"/>
</dbReference>
<dbReference type="EMBL" id="UOEU01000305">
    <property type="protein sequence ID" value="VAW31954.1"/>
    <property type="molecule type" value="Genomic_DNA"/>
</dbReference>
<dbReference type="PROSITE" id="PS51725">
    <property type="entry name" value="ABM"/>
    <property type="match status" value="1"/>
</dbReference>
<dbReference type="Pfam" id="PF03992">
    <property type="entry name" value="ABM"/>
    <property type="match status" value="1"/>
</dbReference>
<dbReference type="InterPro" id="IPR007138">
    <property type="entry name" value="ABM_dom"/>
</dbReference>
<dbReference type="Gene3D" id="3.30.70.100">
    <property type="match status" value="1"/>
</dbReference>
<reference evidence="2" key="1">
    <citation type="submission" date="2018-06" db="EMBL/GenBank/DDBJ databases">
        <authorList>
            <person name="Zhirakovskaya E."/>
        </authorList>
    </citation>
    <scope>NUCLEOTIDE SEQUENCE</scope>
</reference>
<protein>
    <recommendedName>
        <fullName evidence="1">ABM domain-containing protein</fullName>
    </recommendedName>
</protein>
<feature type="domain" description="ABM" evidence="1">
    <location>
        <begin position="13"/>
        <end position="110"/>
    </location>
</feature>